<comment type="caution">
    <text evidence="10">The sequence shown here is derived from an EMBL/GenBank/DDBJ whole genome shotgun (WGS) entry which is preliminary data.</text>
</comment>
<dbReference type="Proteomes" id="UP000005777">
    <property type="component" value="Unassembled WGS sequence"/>
</dbReference>
<dbReference type="EC" id="4.1.1.23" evidence="7"/>
<evidence type="ECO:0000256" key="6">
    <source>
        <dbReference type="ARBA" id="ARBA00049157"/>
    </source>
</evidence>
<comment type="catalytic activity">
    <reaction evidence="6">
        <text>orotidine 5'-phosphate + H(+) = UMP + CO2</text>
        <dbReference type="Rhea" id="RHEA:11596"/>
        <dbReference type="ChEBI" id="CHEBI:15378"/>
        <dbReference type="ChEBI" id="CHEBI:16526"/>
        <dbReference type="ChEBI" id="CHEBI:57538"/>
        <dbReference type="ChEBI" id="CHEBI:57865"/>
        <dbReference type="EC" id="4.1.1.23"/>
    </reaction>
</comment>
<evidence type="ECO:0000256" key="2">
    <source>
        <dbReference type="ARBA" id="ARBA00008847"/>
    </source>
</evidence>
<keyword evidence="4" id="KW-0665">Pyrimidine biosynthesis</keyword>
<evidence type="ECO:0000259" key="9">
    <source>
        <dbReference type="SMART" id="SM00934"/>
    </source>
</evidence>
<name>W5IIC6_SCAIO</name>
<feature type="domain" description="Orotidine 5'-phosphate decarboxylase" evidence="9">
    <location>
        <begin position="30"/>
        <end position="284"/>
    </location>
</feature>
<dbReference type="PANTHER" id="PTHR43375">
    <property type="entry name" value="OROTIDINE 5'-PHOSPHATE DECARBOXYLASE"/>
    <property type="match status" value="1"/>
</dbReference>
<dbReference type="GO" id="GO:0044205">
    <property type="term" value="P:'de novo' UMP biosynthetic process"/>
    <property type="evidence" value="ECO:0007669"/>
    <property type="project" value="UniProtKB-UniPathway"/>
</dbReference>
<dbReference type="GO" id="GO:0004590">
    <property type="term" value="F:orotidine-5'-phosphate decarboxylase activity"/>
    <property type="evidence" value="ECO:0007669"/>
    <property type="project" value="UniProtKB-UniRule"/>
</dbReference>
<dbReference type="InterPro" id="IPR001754">
    <property type="entry name" value="OMPdeCOase_dom"/>
</dbReference>
<keyword evidence="3" id="KW-0210">Decarboxylase</keyword>
<evidence type="ECO:0000256" key="3">
    <source>
        <dbReference type="ARBA" id="ARBA00022793"/>
    </source>
</evidence>
<dbReference type="Pfam" id="PF00215">
    <property type="entry name" value="OMPdecase"/>
    <property type="match status" value="1"/>
</dbReference>
<comment type="pathway">
    <text evidence="1">Pyrimidine metabolism; UMP biosynthesis via de novo pathway; UMP from orotate: step 2/2.</text>
</comment>
<dbReference type="HOGENOM" id="CLU_060704_0_0_11"/>
<evidence type="ECO:0000256" key="1">
    <source>
        <dbReference type="ARBA" id="ARBA00004861"/>
    </source>
</evidence>
<dbReference type="SMART" id="SM00934">
    <property type="entry name" value="OMPdecase"/>
    <property type="match status" value="1"/>
</dbReference>
<comment type="similarity">
    <text evidence="2">Belongs to the OMP decarboxylase family. Type 2 subfamily.</text>
</comment>
<feature type="compositionally biased region" description="Low complexity" evidence="8">
    <location>
        <begin position="336"/>
        <end position="355"/>
    </location>
</feature>
<organism evidence="10 11">
    <name type="scientific">Scardovia inopinata F0304</name>
    <dbReference type="NCBI Taxonomy" id="641146"/>
    <lineage>
        <taxon>Bacteria</taxon>
        <taxon>Bacillati</taxon>
        <taxon>Actinomycetota</taxon>
        <taxon>Actinomycetes</taxon>
        <taxon>Bifidobacteriales</taxon>
        <taxon>Bifidobacteriaceae</taxon>
        <taxon>Scardovia</taxon>
    </lineage>
</organism>
<keyword evidence="5" id="KW-0456">Lyase</keyword>
<dbReference type="NCBIfam" id="TIGR02127">
    <property type="entry name" value="pyrF_sub2"/>
    <property type="match status" value="1"/>
</dbReference>
<feature type="region of interest" description="Disordered" evidence="8">
    <location>
        <begin position="316"/>
        <end position="355"/>
    </location>
</feature>
<dbReference type="GO" id="GO:0006207">
    <property type="term" value="P:'de novo' pyrimidine nucleobase biosynthetic process"/>
    <property type="evidence" value="ECO:0007669"/>
    <property type="project" value="InterPro"/>
</dbReference>
<sequence length="355" mass="37807">MATSSGTLSTDPIRQEFGFRLSDSMKRHGHICVGIDPHRKNLWDWGYSVDPQGAELFAMRMLQAAEGRAAAVKFMMPMFERYGSKGIAALERALYAAHQMGLITIVDCMRGGLSTTLSSIADAYLKSGGPLYTDAITLIPYYGFHSLNGLIEDALNRGHGVFIASLTSNPEASNLQTAIRQRGEYKGHTVAYGVAQGAQNYNKGFSGMGSVGLVIGATVGRQMDINGIDPSAFTGPILSPGYGWQGARGKDLEVVFAGTHHNVLVTAARAIAAYGPDISSLKKKIDEYKADIQRSFDDMDARIEKGETVGQIVQDLSDDGSTAVEAPNSAAASNPTDNNTDSNTDSSNTSAHGGK</sequence>
<evidence type="ECO:0000313" key="11">
    <source>
        <dbReference type="Proteomes" id="UP000005777"/>
    </source>
</evidence>
<dbReference type="AlphaFoldDB" id="W5IIC6"/>
<dbReference type="Gene3D" id="3.20.20.70">
    <property type="entry name" value="Aldolase class I"/>
    <property type="match status" value="1"/>
</dbReference>
<dbReference type="RefSeq" id="WP_006292736.1">
    <property type="nucleotide sequence ID" value="NZ_GG770225.1"/>
</dbReference>
<dbReference type="UniPathway" id="UPA00070">
    <property type="reaction ID" value="UER00120"/>
</dbReference>
<proteinExistence type="inferred from homology"/>
<evidence type="ECO:0000256" key="4">
    <source>
        <dbReference type="ARBA" id="ARBA00022975"/>
    </source>
</evidence>
<evidence type="ECO:0000256" key="8">
    <source>
        <dbReference type="SAM" id="MobiDB-lite"/>
    </source>
</evidence>
<accession>W5IIC6</accession>
<gene>
    <name evidence="10" type="ORF">HMPREF9020_00380</name>
</gene>
<dbReference type="SUPFAM" id="SSF51366">
    <property type="entry name" value="Ribulose-phoshate binding barrel"/>
    <property type="match status" value="1"/>
</dbReference>
<evidence type="ECO:0000313" key="10">
    <source>
        <dbReference type="EMBL" id="EFG26753.1"/>
    </source>
</evidence>
<dbReference type="InterPro" id="IPR011995">
    <property type="entry name" value="OMPdecase_type-2"/>
</dbReference>
<dbReference type="InterPro" id="IPR011060">
    <property type="entry name" value="RibuloseP-bd_barrel"/>
</dbReference>
<evidence type="ECO:0000256" key="5">
    <source>
        <dbReference type="ARBA" id="ARBA00023239"/>
    </source>
</evidence>
<dbReference type="PANTHER" id="PTHR43375:SF1">
    <property type="entry name" value="OROTIDINE 5'-PHOSPHATE DECARBOXYLASE"/>
    <property type="match status" value="1"/>
</dbReference>
<evidence type="ECO:0000256" key="7">
    <source>
        <dbReference type="NCBIfam" id="TIGR02127"/>
    </source>
</evidence>
<protein>
    <recommendedName>
        <fullName evidence="7">Orotidine-5'-phosphate decarboxylase</fullName>
        <ecNumber evidence="7">4.1.1.23</ecNumber>
    </recommendedName>
</protein>
<keyword evidence="11" id="KW-1185">Reference proteome</keyword>
<dbReference type="eggNOG" id="COG0284">
    <property type="taxonomic scope" value="Bacteria"/>
</dbReference>
<dbReference type="InterPro" id="IPR013785">
    <property type="entry name" value="Aldolase_TIM"/>
</dbReference>
<reference evidence="10 11" key="1">
    <citation type="submission" date="2012-01" db="EMBL/GenBank/DDBJ databases">
        <title>The Genome Sequence of Scardovia inopinata F0304.</title>
        <authorList>
            <consortium name="The Broad Institute Genome Sequencing Platform"/>
            <person name="Ward D."/>
            <person name="Earl A."/>
            <person name="Feldgarden M."/>
            <person name="Gevers D."/>
            <person name="Young S."/>
            <person name="Zeng Q."/>
            <person name="Koehrsen M."/>
            <person name="Alvarado L."/>
            <person name="Berlin A.M."/>
            <person name="Borenstein D."/>
            <person name="Chapman S.B."/>
            <person name="Chen Z."/>
            <person name="Engels R."/>
            <person name="Freedman E."/>
            <person name="Gellesch M."/>
            <person name="Goldberg J."/>
            <person name="Griggs A."/>
            <person name="Gujja S."/>
            <person name="Heilman E.R."/>
            <person name="Heiman D.I."/>
            <person name="Hepburn T.A."/>
            <person name="Howarth C."/>
            <person name="Jen D."/>
            <person name="Larson L."/>
            <person name="Mehta T."/>
            <person name="Park D."/>
            <person name="Pearson M."/>
            <person name="Richards J."/>
            <person name="Roberts A."/>
            <person name="Saif S."/>
            <person name="Shea T.D."/>
            <person name="Shenoy N."/>
            <person name="Sisk P."/>
            <person name="Stolte C."/>
            <person name="Sykes S.N."/>
            <person name="Walk T."/>
            <person name="White J."/>
            <person name="Yandava C."/>
            <person name="Izard J."/>
            <person name="Baranova O.V."/>
            <person name="Blanton J.M."/>
            <person name="Tanner A.C."/>
            <person name="Dewhirst F."/>
            <person name="Haas B."/>
            <person name="Nusbaum C."/>
            <person name="Birren B."/>
        </authorList>
    </citation>
    <scope>NUCLEOTIDE SEQUENCE [LARGE SCALE GENOMIC DNA]</scope>
    <source>
        <strain evidence="10 11">F0304</strain>
    </source>
</reference>
<dbReference type="EMBL" id="ADCX01000002">
    <property type="protein sequence ID" value="EFG26753.1"/>
    <property type="molecule type" value="Genomic_DNA"/>
</dbReference>